<comment type="subcellular location">
    <subcellularLocation>
        <location evidence="2">Cell inner membrane</location>
        <topology evidence="2">Multi-pass membrane protein</topology>
    </subcellularLocation>
</comment>
<keyword evidence="12 15" id="KW-0520">NAD</keyword>
<evidence type="ECO:0000256" key="4">
    <source>
        <dbReference type="ARBA" id="ARBA00012943"/>
    </source>
</evidence>
<evidence type="ECO:0000256" key="2">
    <source>
        <dbReference type="ARBA" id="ARBA00004429"/>
    </source>
</evidence>
<evidence type="ECO:0000256" key="10">
    <source>
        <dbReference type="ARBA" id="ARBA00022967"/>
    </source>
</evidence>
<name>A0A4Y3UM01_9MICO</name>
<feature type="transmembrane region" description="Helical" evidence="16">
    <location>
        <begin position="261"/>
        <end position="280"/>
    </location>
</feature>
<comment type="caution">
    <text evidence="18">The sequence shown here is derived from an EMBL/GenBank/DDBJ whole genome shotgun (WGS) entry which is preliminary data.</text>
</comment>
<evidence type="ECO:0000256" key="11">
    <source>
        <dbReference type="ARBA" id="ARBA00022989"/>
    </source>
</evidence>
<feature type="transmembrane region" description="Helical" evidence="16">
    <location>
        <begin position="111"/>
        <end position="129"/>
    </location>
</feature>
<dbReference type="PIRSF" id="PIRSF000204">
    <property type="entry name" value="PNTB"/>
    <property type="match status" value="1"/>
</dbReference>
<dbReference type="AlphaFoldDB" id="A0A4Y3UM01"/>
<proteinExistence type="inferred from homology"/>
<keyword evidence="13 15" id="KW-0472">Membrane</keyword>
<dbReference type="EC" id="7.1.1.1" evidence="4 15"/>
<protein>
    <recommendedName>
        <fullName evidence="5 15">NAD(P) transhydrogenase subunit beta</fullName>
        <ecNumber evidence="4 15">7.1.1.1</ecNumber>
    </recommendedName>
    <alternativeName>
        <fullName evidence="15">Nicotinamide nucleotide transhydrogenase subunit beta</fullName>
    </alternativeName>
</protein>
<dbReference type="SUPFAM" id="SSF52467">
    <property type="entry name" value="DHS-like NAD/FAD-binding domain"/>
    <property type="match status" value="1"/>
</dbReference>
<feature type="transmembrane region" description="Helical" evidence="16">
    <location>
        <begin position="186"/>
        <end position="204"/>
    </location>
</feature>
<accession>A0A4Y3UM01</accession>
<dbReference type="PANTHER" id="PTHR44758">
    <property type="entry name" value="NAD(P) TRANSHYDROGENASE SUBUNIT BETA"/>
    <property type="match status" value="1"/>
</dbReference>
<dbReference type="PANTHER" id="PTHR44758:SF1">
    <property type="entry name" value="NAD(P) TRANSHYDROGENASE SUBUNIT BETA"/>
    <property type="match status" value="1"/>
</dbReference>
<dbReference type="InterPro" id="IPR012136">
    <property type="entry name" value="NADH_DH_b"/>
</dbReference>
<feature type="transmembrane region" description="Helical" evidence="16">
    <location>
        <begin position="12"/>
        <end position="35"/>
    </location>
</feature>
<evidence type="ECO:0000256" key="6">
    <source>
        <dbReference type="ARBA" id="ARBA00022475"/>
    </source>
</evidence>
<keyword evidence="10 15" id="KW-1278">Translocase</keyword>
<organism evidence="18 19">
    <name type="scientific">Microbacterium lacticum</name>
    <dbReference type="NCBI Taxonomy" id="33885"/>
    <lineage>
        <taxon>Bacteria</taxon>
        <taxon>Bacillati</taxon>
        <taxon>Actinomycetota</taxon>
        <taxon>Actinomycetes</taxon>
        <taxon>Micrococcales</taxon>
        <taxon>Microbacteriaceae</taxon>
        <taxon>Microbacterium</taxon>
    </lineage>
</organism>
<reference evidence="18 19" key="1">
    <citation type="submission" date="2019-06" db="EMBL/GenBank/DDBJ databases">
        <title>Sequencing the genomes of 1000 actinobacteria strains.</title>
        <authorList>
            <person name="Klenk H.-P."/>
        </authorList>
    </citation>
    <scope>NUCLEOTIDE SEQUENCE [LARGE SCALE GENOMIC DNA]</scope>
    <source>
        <strain evidence="18 19">DSM 20427</strain>
    </source>
</reference>
<evidence type="ECO:0000256" key="3">
    <source>
        <dbReference type="ARBA" id="ARBA00007919"/>
    </source>
</evidence>
<keyword evidence="9 15" id="KW-0521">NADP</keyword>
<dbReference type="GO" id="GO:0008750">
    <property type="term" value="F:proton-translocating NAD(P)+ transhydrogenase activity"/>
    <property type="evidence" value="ECO:0007669"/>
    <property type="project" value="UniProtKB-EC"/>
</dbReference>
<dbReference type="Gene3D" id="3.40.50.1220">
    <property type="entry name" value="TPP-binding domain"/>
    <property type="match status" value="1"/>
</dbReference>
<comment type="similarity">
    <text evidence="3 15">Belongs to the PNT beta subunit family.</text>
</comment>
<evidence type="ECO:0000259" key="17">
    <source>
        <dbReference type="Pfam" id="PF02233"/>
    </source>
</evidence>
<dbReference type="InterPro" id="IPR029035">
    <property type="entry name" value="DHS-like_NAD/FAD-binding_dom"/>
</dbReference>
<evidence type="ECO:0000256" key="16">
    <source>
        <dbReference type="SAM" id="Phobius"/>
    </source>
</evidence>
<evidence type="ECO:0000256" key="5">
    <source>
        <dbReference type="ARBA" id="ARBA00014581"/>
    </source>
</evidence>
<feature type="transmembrane region" description="Helical" evidence="16">
    <location>
        <begin position="78"/>
        <end position="99"/>
    </location>
</feature>
<evidence type="ECO:0000256" key="13">
    <source>
        <dbReference type="ARBA" id="ARBA00023136"/>
    </source>
</evidence>
<feature type="transmembrane region" description="Helical" evidence="16">
    <location>
        <begin position="236"/>
        <end position="255"/>
    </location>
</feature>
<comment type="function">
    <text evidence="1 15">The transhydrogenation between NADH and NADP is coupled to respiration and ATP hydrolysis and functions as a proton pump across the membrane.</text>
</comment>
<dbReference type="Pfam" id="PF02233">
    <property type="entry name" value="PNTB"/>
    <property type="match status" value="1"/>
</dbReference>
<feature type="domain" description="NADP transhydrogenase beta-like" evidence="17">
    <location>
        <begin position="20"/>
        <end position="479"/>
    </location>
</feature>
<feature type="transmembrane region" description="Helical" evidence="16">
    <location>
        <begin position="149"/>
        <end position="170"/>
    </location>
</feature>
<keyword evidence="11 16" id="KW-1133">Transmembrane helix</keyword>
<dbReference type="NCBIfam" id="NF006974">
    <property type="entry name" value="PRK09444.1"/>
    <property type="match status" value="1"/>
</dbReference>
<dbReference type="RefSeq" id="WP_229661547.1">
    <property type="nucleotide sequence ID" value="NZ_BJNA01000027.1"/>
</dbReference>
<keyword evidence="19" id="KW-1185">Reference proteome</keyword>
<dbReference type="Proteomes" id="UP000319804">
    <property type="component" value="Unassembled WGS sequence"/>
</dbReference>
<evidence type="ECO:0000256" key="9">
    <source>
        <dbReference type="ARBA" id="ARBA00022857"/>
    </source>
</evidence>
<feature type="transmembrane region" description="Helical" evidence="16">
    <location>
        <begin position="47"/>
        <end position="66"/>
    </location>
</feature>
<gene>
    <name evidence="18" type="ORF">FHX68_2736</name>
</gene>
<keyword evidence="7 15" id="KW-0997">Cell inner membrane</keyword>
<dbReference type="InterPro" id="IPR034300">
    <property type="entry name" value="PNTB-like"/>
</dbReference>
<evidence type="ECO:0000256" key="1">
    <source>
        <dbReference type="ARBA" id="ARBA00003943"/>
    </source>
</evidence>
<dbReference type="GO" id="GO:0005886">
    <property type="term" value="C:plasma membrane"/>
    <property type="evidence" value="ECO:0007669"/>
    <property type="project" value="UniProtKB-SubCell"/>
</dbReference>
<keyword evidence="8 16" id="KW-0812">Transmembrane</keyword>
<dbReference type="FunFam" id="3.40.50.1220:FF:000002">
    <property type="entry name" value="NAD(P) transhydrogenase subunit beta"/>
    <property type="match status" value="1"/>
</dbReference>
<evidence type="ECO:0000256" key="12">
    <source>
        <dbReference type="ARBA" id="ARBA00023027"/>
    </source>
</evidence>
<comment type="catalytic activity">
    <reaction evidence="14 15">
        <text>NAD(+) + NADPH + H(+)(in) = NADH + NADP(+) + H(+)(out)</text>
        <dbReference type="Rhea" id="RHEA:47992"/>
        <dbReference type="ChEBI" id="CHEBI:15378"/>
        <dbReference type="ChEBI" id="CHEBI:57540"/>
        <dbReference type="ChEBI" id="CHEBI:57783"/>
        <dbReference type="ChEBI" id="CHEBI:57945"/>
        <dbReference type="ChEBI" id="CHEBI:58349"/>
        <dbReference type="EC" id="7.1.1.1"/>
    </reaction>
</comment>
<feature type="transmembrane region" description="Helical" evidence="16">
    <location>
        <begin position="210"/>
        <end position="229"/>
    </location>
</feature>
<dbReference type="EMBL" id="VFPS01000006">
    <property type="protein sequence ID" value="TQM90888.1"/>
    <property type="molecule type" value="Genomic_DNA"/>
</dbReference>
<evidence type="ECO:0000313" key="19">
    <source>
        <dbReference type="Proteomes" id="UP000319804"/>
    </source>
</evidence>
<evidence type="ECO:0000256" key="8">
    <source>
        <dbReference type="ARBA" id="ARBA00022692"/>
    </source>
</evidence>
<evidence type="ECO:0000256" key="14">
    <source>
        <dbReference type="ARBA" id="ARBA00048202"/>
    </source>
</evidence>
<dbReference type="GO" id="GO:0050661">
    <property type="term" value="F:NADP binding"/>
    <property type="evidence" value="ECO:0007669"/>
    <property type="project" value="InterPro"/>
</dbReference>
<evidence type="ECO:0000313" key="18">
    <source>
        <dbReference type="EMBL" id="TQM90888.1"/>
    </source>
</evidence>
<sequence>MTIVTTADVSGLILAQSIATAAYIVAALLFILALAGLSKQDSARRGVAYGITGMTIALVATFILVLANGSLVPDDVTLYLGVGLLVVAVAIGAVIGLWRARVVEMTGMPELIALLHSFVGLAAVLVGWNGHLYAEGIAPELVGIHHAEVFIGVFIGAVTFTGSIVAFLKLSGRMSSKPLMLPGKNLLNVGALVLFVVLTVWYVITPSIWLLVAVTALALALGWHLVASIGGGDMPVVVSMLNSYSGWAAAAAGFLLNNDLLIVTGALVGSSGAYLSYIMCKAMNRSFLSVIAGGFGIEAPRGDDADDEGEYHETDAGSVADLLRDARTVIITPGYGMAVAQAQYPVADLTQRLRERGVDVRFGIHPVAGRLPGHMNVLLAEAKVPYDIVLELDEINADFDMTDVVLVIGANDTVNPAAAEDPGSPIAGMPVLHVWNAKDVVVFKRSMASGYAGVQNPLFFRDNTQMLFGDAKERVADILGAL</sequence>
<evidence type="ECO:0000256" key="7">
    <source>
        <dbReference type="ARBA" id="ARBA00022519"/>
    </source>
</evidence>
<evidence type="ECO:0000256" key="15">
    <source>
        <dbReference type="PIRNR" id="PIRNR000204"/>
    </source>
</evidence>
<keyword evidence="6 15" id="KW-1003">Cell membrane</keyword>